<dbReference type="Pfam" id="PF12333">
    <property type="entry name" value="Ipi1_N"/>
    <property type="match status" value="1"/>
</dbReference>
<sequence>MGASVKKKKEKKKDFQKPKLKVGKTRPKNTNATDISFAAKSVVFKQQSLSEAGRDSDALFQHNISLLGSRNETQRRDALAYLTTVCSAQQGKKLPQPPGVIVAKAQSLILDGNSQVRQQLLKLLRVLPVDEIGSFDSLLLYARAGMAHLSKDICASSLDVLDWLLASAPSAVVSSAGGWVKTLRGFQNLLSWHDNSNTTVSTTVNGTWSNSKSASNLGSSKLFVHQLTTLSHLLVAGLKKPSLDHEYNVAAQEAASLFPLSHMDAHVLPSKSNPFGYLNLFGSSRDAESEVYEDPEERAEVFVELGMAETFRHGVVEAKKEGGEAGRAAALRLILNNSNATCLLAAVQHDCAAFTGDIMYDVRMTLACSDSALIEMPT</sequence>
<keyword evidence="3" id="KW-0698">rRNA processing</keyword>
<evidence type="ECO:0000259" key="5">
    <source>
        <dbReference type="Pfam" id="PF12333"/>
    </source>
</evidence>
<keyword evidence="7" id="KW-1185">Reference proteome</keyword>
<evidence type="ECO:0000256" key="3">
    <source>
        <dbReference type="RuleBase" id="RU368021"/>
    </source>
</evidence>
<reference evidence="6 7" key="1">
    <citation type="submission" date="2023-08" db="EMBL/GenBank/DDBJ databases">
        <title>Black Yeasts Isolated from many extreme environments.</title>
        <authorList>
            <person name="Coleine C."/>
            <person name="Stajich J.E."/>
            <person name="Selbmann L."/>
        </authorList>
    </citation>
    <scope>NUCLEOTIDE SEQUENCE [LARGE SCALE GENOMIC DNA]</scope>
    <source>
        <strain evidence="6 7">CCFEE 5935</strain>
    </source>
</reference>
<dbReference type="Proteomes" id="UP001337655">
    <property type="component" value="Unassembled WGS sequence"/>
</dbReference>
<keyword evidence="3" id="KW-0690">Ribosome biogenesis</keyword>
<protein>
    <recommendedName>
        <fullName evidence="3">Pre-rRNA-processing protein</fullName>
    </recommendedName>
</protein>
<organism evidence="6 7">
    <name type="scientific">Saxophila tyrrhenica</name>
    <dbReference type="NCBI Taxonomy" id="1690608"/>
    <lineage>
        <taxon>Eukaryota</taxon>
        <taxon>Fungi</taxon>
        <taxon>Dikarya</taxon>
        <taxon>Ascomycota</taxon>
        <taxon>Pezizomycotina</taxon>
        <taxon>Dothideomycetes</taxon>
        <taxon>Dothideomycetidae</taxon>
        <taxon>Mycosphaerellales</taxon>
        <taxon>Extremaceae</taxon>
        <taxon>Saxophila</taxon>
    </lineage>
</organism>
<evidence type="ECO:0000313" key="7">
    <source>
        <dbReference type="Proteomes" id="UP001337655"/>
    </source>
</evidence>
<dbReference type="AlphaFoldDB" id="A0AAV9PRB1"/>
<dbReference type="RefSeq" id="XP_064663516.1">
    <property type="nucleotide sequence ID" value="XM_064797282.1"/>
</dbReference>
<comment type="caution">
    <text evidence="6">The sequence shown here is derived from an EMBL/GenBank/DDBJ whole genome shotgun (WGS) entry which is preliminary data.</text>
</comment>
<dbReference type="InterPro" id="IPR024679">
    <property type="entry name" value="Ipi1_N"/>
</dbReference>
<dbReference type="GO" id="GO:0120330">
    <property type="term" value="C:rixosome complex"/>
    <property type="evidence" value="ECO:0007669"/>
    <property type="project" value="UniProtKB-UniRule"/>
</dbReference>
<dbReference type="PANTHER" id="PTHR16056">
    <property type="entry name" value="REGULATOR OF MICROTUBULE DYNAMICS PROTEIN"/>
    <property type="match status" value="1"/>
</dbReference>
<evidence type="ECO:0000256" key="4">
    <source>
        <dbReference type="SAM" id="MobiDB-lite"/>
    </source>
</evidence>
<proteinExistence type="inferred from homology"/>
<gene>
    <name evidence="6" type="primary">IPI1</name>
    <name evidence="6" type="ORF">LTR77_000014</name>
</gene>
<evidence type="ECO:0000313" key="6">
    <source>
        <dbReference type="EMBL" id="KAK5174878.1"/>
    </source>
</evidence>
<accession>A0AAV9PRB1</accession>
<dbReference type="GO" id="GO:0005634">
    <property type="term" value="C:nucleus"/>
    <property type="evidence" value="ECO:0007669"/>
    <property type="project" value="UniProtKB-SubCell"/>
</dbReference>
<comment type="subunit">
    <text evidence="3">Component of the RIX1 complex.</text>
</comment>
<dbReference type="GO" id="GO:0006364">
    <property type="term" value="P:rRNA processing"/>
    <property type="evidence" value="ECO:0007669"/>
    <property type="project" value="UniProtKB-UniRule"/>
</dbReference>
<keyword evidence="2 3" id="KW-0539">Nucleus</keyword>
<dbReference type="EMBL" id="JAVRRT010000001">
    <property type="protein sequence ID" value="KAK5174878.1"/>
    <property type="molecule type" value="Genomic_DNA"/>
</dbReference>
<name>A0AAV9PRB1_9PEZI</name>
<feature type="domain" description="Pre-rRNA-processing protein Ipi1 N-terminal" evidence="5">
    <location>
        <begin position="135"/>
        <end position="234"/>
    </location>
</feature>
<feature type="compositionally biased region" description="Basic residues" evidence="4">
    <location>
        <begin position="1"/>
        <end position="11"/>
    </location>
</feature>
<comment type="subcellular location">
    <subcellularLocation>
        <location evidence="1 3">Nucleus</location>
    </subcellularLocation>
</comment>
<feature type="region of interest" description="Disordered" evidence="4">
    <location>
        <begin position="1"/>
        <end position="31"/>
    </location>
</feature>
<dbReference type="GeneID" id="89921366"/>
<evidence type="ECO:0000256" key="1">
    <source>
        <dbReference type="ARBA" id="ARBA00004123"/>
    </source>
</evidence>
<comment type="function">
    <text evidence="3">Component of the RIX1 complex required for processing of ITS2 sequences from 35S pre-rRNA.</text>
</comment>
<dbReference type="PANTHER" id="PTHR16056:SF2">
    <property type="entry name" value="TESTIS-EXPRESSED PROTEIN 10"/>
    <property type="match status" value="1"/>
</dbReference>
<comment type="similarity">
    <text evidence="3">Belongs to the IPI1/TEX10 family.</text>
</comment>
<evidence type="ECO:0000256" key="2">
    <source>
        <dbReference type="ARBA" id="ARBA00023242"/>
    </source>
</evidence>
<feature type="compositionally biased region" description="Basic residues" evidence="4">
    <location>
        <begin position="18"/>
        <end position="27"/>
    </location>
</feature>